<evidence type="ECO:0000256" key="6">
    <source>
        <dbReference type="SAM" id="MobiDB-lite"/>
    </source>
</evidence>
<sequence>MEDPFFVNQWHMNSLDELSMLPLSAAFGENLQQSHCHPILNHKSSTNTSLSSIDRPMKQFKPNNWSPSNHQFASLPNLLSFVNSYNTNQVGVVKPKEETAVCSKNINHFPSDILVSQGSFGNQNSSLKASQGTNRISTNTRLSQTQDHIIAERKRREKLSQRFIALSAMVPGLKKTDKASVLGDSIKYIKQLQEKVKTLEEQTRVKKMESVVSVKRSQLIANDDNSSSDDNNSSVSFEETLPEIEARFCDNNVMIRVHCEKRKGVVEKTIAEVEKLQLKLINSSVMTFGSSVLDVTIVAQMEVEFCLSVKDVVKNLRSAFDLFM</sequence>
<feature type="coiled-coil region" evidence="5">
    <location>
        <begin position="182"/>
        <end position="209"/>
    </location>
</feature>
<keyword evidence="9" id="KW-1185">Reference proteome</keyword>
<feature type="region of interest" description="Disordered" evidence="6">
    <location>
        <begin position="41"/>
        <end position="63"/>
    </location>
</feature>
<organism evidence="8 9">
    <name type="scientific">Rosa chinensis</name>
    <name type="common">China rose</name>
    <dbReference type="NCBI Taxonomy" id="74649"/>
    <lineage>
        <taxon>Eukaryota</taxon>
        <taxon>Viridiplantae</taxon>
        <taxon>Streptophyta</taxon>
        <taxon>Embryophyta</taxon>
        <taxon>Tracheophyta</taxon>
        <taxon>Spermatophyta</taxon>
        <taxon>Magnoliopsida</taxon>
        <taxon>eudicotyledons</taxon>
        <taxon>Gunneridae</taxon>
        <taxon>Pentapetalae</taxon>
        <taxon>rosids</taxon>
        <taxon>fabids</taxon>
        <taxon>Rosales</taxon>
        <taxon>Rosaceae</taxon>
        <taxon>Rosoideae</taxon>
        <taxon>Rosoideae incertae sedis</taxon>
        <taxon>Rosa</taxon>
    </lineage>
</organism>
<reference evidence="8 9" key="1">
    <citation type="journal article" date="2018" name="Nat. Genet.">
        <title>The Rosa genome provides new insights in the design of modern roses.</title>
        <authorList>
            <person name="Bendahmane M."/>
        </authorList>
    </citation>
    <scope>NUCLEOTIDE SEQUENCE [LARGE SCALE GENOMIC DNA]</scope>
    <source>
        <strain evidence="9">cv. Old Blush</strain>
    </source>
</reference>
<keyword evidence="3" id="KW-0804">Transcription</keyword>
<evidence type="ECO:0000256" key="5">
    <source>
        <dbReference type="SAM" id="Coils"/>
    </source>
</evidence>
<accession>A0A2P6PJG7</accession>
<keyword evidence="5" id="KW-0175">Coiled coil</keyword>
<keyword evidence="4" id="KW-0539">Nucleus</keyword>
<gene>
    <name evidence="8" type="ORF">RchiOBHm_Chr6g0246251</name>
</gene>
<dbReference type="GO" id="GO:0005634">
    <property type="term" value="C:nucleus"/>
    <property type="evidence" value="ECO:0007669"/>
    <property type="project" value="UniProtKB-SubCell"/>
</dbReference>
<dbReference type="STRING" id="74649.A0A2P6PJG7"/>
<evidence type="ECO:0000256" key="2">
    <source>
        <dbReference type="ARBA" id="ARBA00023015"/>
    </source>
</evidence>
<keyword evidence="2" id="KW-0805">Transcription regulation</keyword>
<evidence type="ECO:0000256" key="4">
    <source>
        <dbReference type="ARBA" id="ARBA00023242"/>
    </source>
</evidence>
<evidence type="ECO:0000313" key="8">
    <source>
        <dbReference type="EMBL" id="PRQ22073.1"/>
    </source>
</evidence>
<evidence type="ECO:0000256" key="1">
    <source>
        <dbReference type="ARBA" id="ARBA00004123"/>
    </source>
</evidence>
<dbReference type="AlphaFoldDB" id="A0A2P6PJG7"/>
<protein>
    <submittedName>
        <fullName evidence="8">Putative transcription factor bHLH family</fullName>
    </submittedName>
</protein>
<dbReference type="GO" id="GO:0046983">
    <property type="term" value="F:protein dimerization activity"/>
    <property type="evidence" value="ECO:0007669"/>
    <property type="project" value="InterPro"/>
</dbReference>
<dbReference type="Proteomes" id="UP000238479">
    <property type="component" value="Chromosome 6"/>
</dbReference>
<dbReference type="OMA" id="FCDNNVM"/>
<dbReference type="PANTHER" id="PTHR45959:SF25">
    <property type="entry name" value="BASIC HELIX LOOP HELIX (BHLH) DNA-BINDING FAMILY PROTEIN"/>
    <property type="match status" value="1"/>
</dbReference>
<dbReference type="SUPFAM" id="SSF47459">
    <property type="entry name" value="HLH, helix-loop-helix DNA-binding domain"/>
    <property type="match status" value="1"/>
</dbReference>
<comment type="subcellular location">
    <subcellularLocation>
        <location evidence="1">Nucleus</location>
    </subcellularLocation>
</comment>
<dbReference type="Gramene" id="PRQ22073">
    <property type="protein sequence ID" value="PRQ22073"/>
    <property type="gene ID" value="RchiOBHm_Chr6g0246251"/>
</dbReference>
<dbReference type="EMBL" id="PDCK01000044">
    <property type="protein sequence ID" value="PRQ22073.1"/>
    <property type="molecule type" value="Genomic_DNA"/>
</dbReference>
<proteinExistence type="predicted"/>
<dbReference type="CDD" id="cd11452">
    <property type="entry name" value="bHLH_AtNAI1_like"/>
    <property type="match status" value="1"/>
</dbReference>
<dbReference type="InterPro" id="IPR036638">
    <property type="entry name" value="HLH_DNA-bd_sf"/>
</dbReference>
<name>A0A2P6PJG7_ROSCH</name>
<dbReference type="Gene3D" id="4.10.280.10">
    <property type="entry name" value="Helix-loop-helix DNA-binding domain"/>
    <property type="match status" value="1"/>
</dbReference>
<feature type="domain" description="BHLH" evidence="7">
    <location>
        <begin position="143"/>
        <end position="192"/>
    </location>
</feature>
<comment type="caution">
    <text evidence="8">The sequence shown here is derived from an EMBL/GenBank/DDBJ whole genome shotgun (WGS) entry which is preliminary data.</text>
</comment>
<dbReference type="PANTHER" id="PTHR45959">
    <property type="entry name" value="BHLH TRANSCRIPTION FACTOR"/>
    <property type="match status" value="1"/>
</dbReference>
<evidence type="ECO:0000256" key="3">
    <source>
        <dbReference type="ARBA" id="ARBA00023163"/>
    </source>
</evidence>
<dbReference type="InterPro" id="IPR011598">
    <property type="entry name" value="bHLH_dom"/>
</dbReference>
<evidence type="ECO:0000259" key="7">
    <source>
        <dbReference type="PROSITE" id="PS50888"/>
    </source>
</evidence>
<dbReference type="PROSITE" id="PS50888">
    <property type="entry name" value="BHLH"/>
    <property type="match status" value="1"/>
</dbReference>
<dbReference type="Pfam" id="PF00010">
    <property type="entry name" value="HLH"/>
    <property type="match status" value="1"/>
</dbReference>
<feature type="compositionally biased region" description="Polar residues" evidence="6">
    <location>
        <begin position="42"/>
        <end position="52"/>
    </location>
</feature>
<dbReference type="InterPro" id="IPR052610">
    <property type="entry name" value="bHLH_transcription_regulator"/>
</dbReference>
<dbReference type="SMART" id="SM00353">
    <property type="entry name" value="HLH"/>
    <property type="match status" value="1"/>
</dbReference>
<evidence type="ECO:0000313" key="9">
    <source>
        <dbReference type="Proteomes" id="UP000238479"/>
    </source>
</evidence>